<accession>A0A093QJ91</accession>
<dbReference type="InterPro" id="IPR013783">
    <property type="entry name" value="Ig-like_fold"/>
</dbReference>
<dbReference type="InterPro" id="IPR036179">
    <property type="entry name" value="Ig-like_dom_sf"/>
</dbReference>
<sequence length="108" mass="12508">WKRDGQRLVQLKDNDVKYFVNKDQCRCKILQNGTLQIRQVVKGDSGNYTVTVYERDGKWKAEEKTSFFVQGERNHLRCACPFSSFSEPVPQPILSTECMNKTVSVKCE</sequence>
<evidence type="ECO:0008006" key="3">
    <source>
        <dbReference type="Google" id="ProtNLM"/>
    </source>
</evidence>
<dbReference type="EMBL" id="KL672027">
    <property type="protein sequence ID" value="KFW84107.1"/>
    <property type="molecule type" value="Genomic_DNA"/>
</dbReference>
<dbReference type="AlphaFoldDB" id="A0A093QJ91"/>
<feature type="non-terminal residue" evidence="1">
    <location>
        <position position="1"/>
    </location>
</feature>
<dbReference type="OrthoDB" id="8439544at2759"/>
<evidence type="ECO:0000313" key="2">
    <source>
        <dbReference type="Proteomes" id="UP000053258"/>
    </source>
</evidence>
<gene>
    <name evidence="1" type="ORF">N305_13321</name>
</gene>
<name>A0A093QJ91_9PASS</name>
<proteinExistence type="predicted"/>
<dbReference type="Proteomes" id="UP000053258">
    <property type="component" value="Unassembled WGS sequence"/>
</dbReference>
<organism evidence="1 2">
    <name type="scientific">Manacus vitellinus</name>
    <name type="common">golden-collared manakin</name>
    <dbReference type="NCBI Taxonomy" id="328815"/>
    <lineage>
        <taxon>Eukaryota</taxon>
        <taxon>Metazoa</taxon>
        <taxon>Chordata</taxon>
        <taxon>Craniata</taxon>
        <taxon>Vertebrata</taxon>
        <taxon>Euteleostomi</taxon>
        <taxon>Archelosauria</taxon>
        <taxon>Archosauria</taxon>
        <taxon>Dinosauria</taxon>
        <taxon>Saurischia</taxon>
        <taxon>Theropoda</taxon>
        <taxon>Coelurosauria</taxon>
        <taxon>Aves</taxon>
        <taxon>Neognathae</taxon>
        <taxon>Neoaves</taxon>
        <taxon>Telluraves</taxon>
        <taxon>Australaves</taxon>
        <taxon>Passeriformes</taxon>
        <taxon>Pipridae</taxon>
        <taxon>Manacus</taxon>
    </lineage>
</organism>
<dbReference type="Gene3D" id="2.60.40.10">
    <property type="entry name" value="Immunoglobulins"/>
    <property type="match status" value="1"/>
</dbReference>
<protein>
    <recommendedName>
        <fullName evidence="3">CD2 protein</fullName>
    </recommendedName>
</protein>
<keyword evidence="2" id="KW-1185">Reference proteome</keyword>
<reference evidence="1 2" key="1">
    <citation type="submission" date="2014-06" db="EMBL/GenBank/DDBJ databases">
        <title>Genome evolution of avian class.</title>
        <authorList>
            <person name="Zhang G."/>
            <person name="Li C."/>
        </authorList>
    </citation>
    <scope>NUCLEOTIDE SEQUENCE [LARGE SCALE GENOMIC DNA]</scope>
    <source>
        <strain evidence="1">BGI_N305</strain>
    </source>
</reference>
<dbReference type="SUPFAM" id="SSF48726">
    <property type="entry name" value="Immunoglobulin"/>
    <property type="match status" value="1"/>
</dbReference>
<feature type="non-terminal residue" evidence="1">
    <location>
        <position position="108"/>
    </location>
</feature>
<evidence type="ECO:0000313" key="1">
    <source>
        <dbReference type="EMBL" id="KFW84107.1"/>
    </source>
</evidence>